<dbReference type="EMBL" id="JAUJYO010000006">
    <property type="protein sequence ID" value="KAK1313411.1"/>
    <property type="molecule type" value="Genomic_DNA"/>
</dbReference>
<evidence type="ECO:0000313" key="2">
    <source>
        <dbReference type="EMBL" id="KAK1313411.1"/>
    </source>
</evidence>
<reference evidence="2" key="1">
    <citation type="journal article" date="2023" name="Nat. Commun.">
        <title>Diploid and tetraploid genomes of Acorus and the evolution of monocots.</title>
        <authorList>
            <person name="Ma L."/>
            <person name="Liu K.W."/>
            <person name="Li Z."/>
            <person name="Hsiao Y.Y."/>
            <person name="Qi Y."/>
            <person name="Fu T."/>
            <person name="Tang G.D."/>
            <person name="Zhang D."/>
            <person name="Sun W.H."/>
            <person name="Liu D.K."/>
            <person name="Li Y."/>
            <person name="Chen G.Z."/>
            <person name="Liu X.D."/>
            <person name="Liao X.Y."/>
            <person name="Jiang Y.T."/>
            <person name="Yu X."/>
            <person name="Hao Y."/>
            <person name="Huang J."/>
            <person name="Zhao X.W."/>
            <person name="Ke S."/>
            <person name="Chen Y.Y."/>
            <person name="Wu W.L."/>
            <person name="Hsu J.L."/>
            <person name="Lin Y.F."/>
            <person name="Huang M.D."/>
            <person name="Li C.Y."/>
            <person name="Huang L."/>
            <person name="Wang Z.W."/>
            <person name="Zhao X."/>
            <person name="Zhong W.Y."/>
            <person name="Peng D.H."/>
            <person name="Ahmad S."/>
            <person name="Lan S."/>
            <person name="Zhang J.S."/>
            <person name="Tsai W.C."/>
            <person name="Van de Peer Y."/>
            <person name="Liu Z.J."/>
        </authorList>
    </citation>
    <scope>NUCLEOTIDE SEQUENCE</scope>
    <source>
        <strain evidence="2">CP</strain>
    </source>
</reference>
<reference evidence="2" key="2">
    <citation type="submission" date="2023-06" db="EMBL/GenBank/DDBJ databases">
        <authorList>
            <person name="Ma L."/>
            <person name="Liu K.-W."/>
            <person name="Li Z."/>
            <person name="Hsiao Y.-Y."/>
            <person name="Qi Y."/>
            <person name="Fu T."/>
            <person name="Tang G."/>
            <person name="Zhang D."/>
            <person name="Sun W.-H."/>
            <person name="Liu D.-K."/>
            <person name="Li Y."/>
            <person name="Chen G.-Z."/>
            <person name="Liu X.-D."/>
            <person name="Liao X.-Y."/>
            <person name="Jiang Y.-T."/>
            <person name="Yu X."/>
            <person name="Hao Y."/>
            <person name="Huang J."/>
            <person name="Zhao X.-W."/>
            <person name="Ke S."/>
            <person name="Chen Y.-Y."/>
            <person name="Wu W.-L."/>
            <person name="Hsu J.-L."/>
            <person name="Lin Y.-F."/>
            <person name="Huang M.-D."/>
            <person name="Li C.-Y."/>
            <person name="Huang L."/>
            <person name="Wang Z.-W."/>
            <person name="Zhao X."/>
            <person name="Zhong W.-Y."/>
            <person name="Peng D.-H."/>
            <person name="Ahmad S."/>
            <person name="Lan S."/>
            <person name="Zhang J.-S."/>
            <person name="Tsai W.-C."/>
            <person name="Van De Peer Y."/>
            <person name="Liu Z.-J."/>
        </authorList>
    </citation>
    <scope>NUCLEOTIDE SEQUENCE</scope>
    <source>
        <strain evidence="2">CP</strain>
        <tissue evidence="2">Leaves</tissue>
    </source>
</reference>
<evidence type="ECO:0000256" key="1">
    <source>
        <dbReference type="SAM" id="SignalP"/>
    </source>
</evidence>
<evidence type="ECO:0000313" key="3">
    <source>
        <dbReference type="Proteomes" id="UP001180020"/>
    </source>
</evidence>
<organism evidence="2 3">
    <name type="scientific">Acorus calamus</name>
    <name type="common">Sweet flag</name>
    <dbReference type="NCBI Taxonomy" id="4465"/>
    <lineage>
        <taxon>Eukaryota</taxon>
        <taxon>Viridiplantae</taxon>
        <taxon>Streptophyta</taxon>
        <taxon>Embryophyta</taxon>
        <taxon>Tracheophyta</taxon>
        <taxon>Spermatophyta</taxon>
        <taxon>Magnoliopsida</taxon>
        <taxon>Liliopsida</taxon>
        <taxon>Acoraceae</taxon>
        <taxon>Acorus</taxon>
    </lineage>
</organism>
<comment type="caution">
    <text evidence="2">The sequence shown here is derived from an EMBL/GenBank/DDBJ whole genome shotgun (WGS) entry which is preliminary data.</text>
</comment>
<name>A0AAV9EJQ7_ACOCL</name>
<protein>
    <submittedName>
        <fullName evidence="2">Uncharacterized protein</fullName>
    </submittedName>
</protein>
<gene>
    <name evidence="2" type="ORF">QJS10_CPA06g00995</name>
</gene>
<dbReference type="AlphaFoldDB" id="A0AAV9EJQ7"/>
<keyword evidence="1" id="KW-0732">Signal</keyword>
<keyword evidence="3" id="KW-1185">Reference proteome</keyword>
<accession>A0AAV9EJQ7</accession>
<feature type="signal peptide" evidence="1">
    <location>
        <begin position="1"/>
        <end position="26"/>
    </location>
</feature>
<dbReference type="Proteomes" id="UP001180020">
    <property type="component" value="Unassembled WGS sequence"/>
</dbReference>
<proteinExistence type="predicted"/>
<feature type="chain" id="PRO_5043956351" evidence="1">
    <location>
        <begin position="27"/>
        <end position="82"/>
    </location>
</feature>
<sequence>MASGKLAAVILVSMLVVMASVEVSEARNCFNDCMGSACQLSTRLGRSVRASATRRASRSVSLASPGTTTRGGSLITYCSHFA</sequence>